<keyword evidence="2" id="KW-0521">NADP</keyword>
<evidence type="ECO:0000256" key="7">
    <source>
        <dbReference type="SAM" id="MobiDB-lite"/>
    </source>
</evidence>
<dbReference type="PROSITE" id="PS00062">
    <property type="entry name" value="ALDOKETO_REDUCTASE_2"/>
    <property type="match status" value="1"/>
</dbReference>
<feature type="site" description="Lowers pKa of active site Tyr" evidence="6">
    <location>
        <position position="78"/>
    </location>
</feature>
<organism evidence="9 10">
    <name type="scientific">Candidatus Anaerobiospirillum merdipullorum</name>
    <dbReference type="NCBI Taxonomy" id="2838450"/>
    <lineage>
        <taxon>Bacteria</taxon>
        <taxon>Pseudomonadati</taxon>
        <taxon>Pseudomonadota</taxon>
        <taxon>Gammaproteobacteria</taxon>
        <taxon>Aeromonadales</taxon>
        <taxon>Succinivibrionaceae</taxon>
        <taxon>Anaerobiospirillum</taxon>
    </lineage>
</organism>
<evidence type="ECO:0000259" key="8">
    <source>
        <dbReference type="Pfam" id="PF00248"/>
    </source>
</evidence>
<feature type="binding site" evidence="5">
    <location>
        <position position="109"/>
    </location>
    <ligand>
        <name>substrate</name>
    </ligand>
</feature>
<dbReference type="PANTHER" id="PTHR43827">
    <property type="entry name" value="2,5-DIKETO-D-GLUCONIC ACID REDUCTASE"/>
    <property type="match status" value="1"/>
</dbReference>
<evidence type="ECO:0000313" key="9">
    <source>
        <dbReference type="EMBL" id="MBU3827166.1"/>
    </source>
</evidence>
<reference evidence="9" key="2">
    <citation type="submission" date="2021-04" db="EMBL/GenBank/DDBJ databases">
        <authorList>
            <person name="Gilroy R."/>
        </authorList>
    </citation>
    <scope>NUCLEOTIDE SEQUENCE</scope>
    <source>
        <strain evidence="9">687</strain>
    </source>
</reference>
<comment type="caution">
    <text evidence="9">The sequence shown here is derived from an EMBL/GenBank/DDBJ whole genome shotgun (WGS) entry which is preliminary data.</text>
</comment>
<dbReference type="InterPro" id="IPR023210">
    <property type="entry name" value="NADP_OxRdtase_dom"/>
</dbReference>
<dbReference type="PROSITE" id="PS00798">
    <property type="entry name" value="ALDOKETO_REDUCTASE_1"/>
    <property type="match status" value="1"/>
</dbReference>
<dbReference type="AlphaFoldDB" id="A0A9E2NSF0"/>
<dbReference type="PRINTS" id="PR00069">
    <property type="entry name" value="ALDKETRDTASE"/>
</dbReference>
<dbReference type="PIRSF" id="PIRSF000097">
    <property type="entry name" value="AKR"/>
    <property type="match status" value="1"/>
</dbReference>
<reference evidence="9" key="1">
    <citation type="journal article" date="2021" name="PeerJ">
        <title>Extensive microbial diversity within the chicken gut microbiome revealed by metagenomics and culture.</title>
        <authorList>
            <person name="Gilroy R."/>
            <person name="Ravi A."/>
            <person name="Getino M."/>
            <person name="Pursley I."/>
            <person name="Horton D.L."/>
            <person name="Alikhan N.F."/>
            <person name="Baker D."/>
            <person name="Gharbi K."/>
            <person name="Hall N."/>
            <person name="Watson M."/>
            <person name="Adriaenssens E.M."/>
            <person name="Foster-Nyarko E."/>
            <person name="Jarju S."/>
            <person name="Secka A."/>
            <person name="Antonio M."/>
            <person name="Oren A."/>
            <person name="Chaudhuri R.R."/>
            <person name="La Ragione R."/>
            <person name="Hildebrand F."/>
            <person name="Pallen M.J."/>
        </authorList>
    </citation>
    <scope>NUCLEOTIDE SEQUENCE</scope>
    <source>
        <strain evidence="9">687</strain>
    </source>
</reference>
<sequence>MLSINSTVELNNGVQMPLLGLGVFRSKSGEETRAAVRTALEYGYRHIDTARIYCNEKSVGRGIKDSGLKREEVFVTTKLWRTDYDSPRRGLTESLARLGLDYVDLYLLHWPFVGFERAYLELEQLQREGLCRAIGVSNFKIHHFAMLKAAGATVMPQVNQTECHPANAENVLLGWSQAHQVALEAYSPLGGQGNLLINDPRILSIAAHYKVSAAQVILRWNLQRGVIVIPKSVHAARILTNSQLYDFELTPEEMSALGELDKHERRAWDPDRIEARPPELWPTPVPED</sequence>
<feature type="region of interest" description="Disordered" evidence="7">
    <location>
        <begin position="267"/>
        <end position="288"/>
    </location>
</feature>
<evidence type="ECO:0000313" key="10">
    <source>
        <dbReference type="Proteomes" id="UP000824150"/>
    </source>
</evidence>
<protein>
    <submittedName>
        <fullName evidence="9">Aldo/keto reductase</fullName>
    </submittedName>
</protein>
<dbReference type="InterPro" id="IPR036812">
    <property type="entry name" value="NAD(P)_OxRdtase_dom_sf"/>
</dbReference>
<dbReference type="Gene3D" id="3.20.20.100">
    <property type="entry name" value="NADP-dependent oxidoreductase domain"/>
    <property type="match status" value="1"/>
</dbReference>
<name>A0A9E2NSF0_9GAMM</name>
<feature type="active site" description="Proton donor" evidence="4">
    <location>
        <position position="53"/>
    </location>
</feature>
<dbReference type="PROSITE" id="PS00063">
    <property type="entry name" value="ALDOKETO_REDUCTASE_3"/>
    <property type="match status" value="1"/>
</dbReference>
<feature type="domain" description="NADP-dependent oxidoreductase" evidence="8">
    <location>
        <begin position="25"/>
        <end position="261"/>
    </location>
</feature>
<evidence type="ECO:0000256" key="5">
    <source>
        <dbReference type="PIRSR" id="PIRSR000097-2"/>
    </source>
</evidence>
<dbReference type="InterPro" id="IPR018170">
    <property type="entry name" value="Aldo/ket_reductase_CS"/>
</dbReference>
<evidence type="ECO:0000256" key="1">
    <source>
        <dbReference type="ARBA" id="ARBA00007905"/>
    </source>
</evidence>
<dbReference type="EMBL" id="JAHLFG010000071">
    <property type="protein sequence ID" value="MBU3827166.1"/>
    <property type="molecule type" value="Genomic_DNA"/>
</dbReference>
<evidence type="ECO:0000256" key="2">
    <source>
        <dbReference type="ARBA" id="ARBA00022857"/>
    </source>
</evidence>
<comment type="similarity">
    <text evidence="1">Belongs to the aldo/keto reductase family.</text>
</comment>
<keyword evidence="3" id="KW-0560">Oxidoreductase</keyword>
<dbReference type="InterPro" id="IPR020471">
    <property type="entry name" value="AKR"/>
</dbReference>
<feature type="compositionally biased region" description="Pro residues" evidence="7">
    <location>
        <begin position="279"/>
        <end position="288"/>
    </location>
</feature>
<dbReference type="Proteomes" id="UP000824150">
    <property type="component" value="Unassembled WGS sequence"/>
</dbReference>
<feature type="compositionally biased region" description="Basic and acidic residues" evidence="7">
    <location>
        <begin position="267"/>
        <end position="277"/>
    </location>
</feature>
<evidence type="ECO:0000256" key="3">
    <source>
        <dbReference type="ARBA" id="ARBA00023002"/>
    </source>
</evidence>
<evidence type="ECO:0000256" key="6">
    <source>
        <dbReference type="PIRSR" id="PIRSR000097-3"/>
    </source>
</evidence>
<dbReference type="PANTHER" id="PTHR43827:SF3">
    <property type="entry name" value="NADP-DEPENDENT OXIDOREDUCTASE DOMAIN-CONTAINING PROTEIN"/>
    <property type="match status" value="1"/>
</dbReference>
<dbReference type="SUPFAM" id="SSF51430">
    <property type="entry name" value="NAD(P)-linked oxidoreductase"/>
    <property type="match status" value="1"/>
</dbReference>
<dbReference type="FunFam" id="3.20.20.100:FF:000015">
    <property type="entry name" value="Oxidoreductase, aldo/keto reductase family"/>
    <property type="match status" value="1"/>
</dbReference>
<dbReference type="CDD" id="cd19071">
    <property type="entry name" value="AKR_AKR1-5-like"/>
    <property type="match status" value="1"/>
</dbReference>
<gene>
    <name evidence="9" type="ORF">IAA31_06730</name>
</gene>
<dbReference type="Pfam" id="PF00248">
    <property type="entry name" value="Aldo_ket_red"/>
    <property type="match status" value="1"/>
</dbReference>
<accession>A0A9E2NSF0</accession>
<proteinExistence type="inferred from homology"/>
<evidence type="ECO:0000256" key="4">
    <source>
        <dbReference type="PIRSR" id="PIRSR000097-1"/>
    </source>
</evidence>
<dbReference type="GO" id="GO:0016616">
    <property type="term" value="F:oxidoreductase activity, acting on the CH-OH group of donors, NAD or NADP as acceptor"/>
    <property type="evidence" value="ECO:0007669"/>
    <property type="project" value="UniProtKB-ARBA"/>
</dbReference>